<accession>A0A396GPQ9</accession>
<dbReference type="AlphaFoldDB" id="A0A396GPQ9"/>
<dbReference type="Gramene" id="rna48532">
    <property type="protein sequence ID" value="RHN42131.1"/>
    <property type="gene ID" value="gene48532"/>
</dbReference>
<evidence type="ECO:0008006" key="4">
    <source>
        <dbReference type="Google" id="ProtNLM"/>
    </source>
</evidence>
<name>A0A396GPQ9_MEDTR</name>
<feature type="transmembrane region" description="Helical" evidence="1">
    <location>
        <begin position="21"/>
        <end position="45"/>
    </location>
</feature>
<comment type="caution">
    <text evidence="2">The sequence shown here is derived from an EMBL/GenBank/DDBJ whole genome shotgun (WGS) entry which is preliminary data.</text>
</comment>
<keyword evidence="1" id="KW-1133">Transmembrane helix</keyword>
<evidence type="ECO:0000313" key="2">
    <source>
        <dbReference type="EMBL" id="RHN42131.1"/>
    </source>
</evidence>
<gene>
    <name evidence="2" type="ORF">MtrunA17_Chr8g0373521</name>
</gene>
<feature type="transmembrane region" description="Helical" evidence="1">
    <location>
        <begin position="65"/>
        <end position="89"/>
    </location>
</feature>
<organism evidence="2 3">
    <name type="scientific">Medicago truncatula</name>
    <name type="common">Barrel medic</name>
    <name type="synonym">Medicago tribuloides</name>
    <dbReference type="NCBI Taxonomy" id="3880"/>
    <lineage>
        <taxon>Eukaryota</taxon>
        <taxon>Viridiplantae</taxon>
        <taxon>Streptophyta</taxon>
        <taxon>Embryophyta</taxon>
        <taxon>Tracheophyta</taxon>
        <taxon>Spermatophyta</taxon>
        <taxon>Magnoliopsida</taxon>
        <taxon>eudicotyledons</taxon>
        <taxon>Gunneridae</taxon>
        <taxon>Pentapetalae</taxon>
        <taxon>rosids</taxon>
        <taxon>fabids</taxon>
        <taxon>Fabales</taxon>
        <taxon>Fabaceae</taxon>
        <taxon>Papilionoideae</taxon>
        <taxon>50 kb inversion clade</taxon>
        <taxon>NPAAA clade</taxon>
        <taxon>Hologalegina</taxon>
        <taxon>IRL clade</taxon>
        <taxon>Trifolieae</taxon>
        <taxon>Medicago</taxon>
    </lineage>
</organism>
<reference evidence="3" key="1">
    <citation type="journal article" date="2018" name="Nat. Plants">
        <title>Whole-genome landscape of Medicago truncatula symbiotic genes.</title>
        <authorList>
            <person name="Pecrix Y."/>
            <person name="Staton S.E."/>
            <person name="Sallet E."/>
            <person name="Lelandais-Briere C."/>
            <person name="Moreau S."/>
            <person name="Carrere S."/>
            <person name="Blein T."/>
            <person name="Jardinaud M.F."/>
            <person name="Latrasse D."/>
            <person name="Zouine M."/>
            <person name="Zahm M."/>
            <person name="Kreplak J."/>
            <person name="Mayjonade B."/>
            <person name="Satge C."/>
            <person name="Perez M."/>
            <person name="Cauet S."/>
            <person name="Marande W."/>
            <person name="Chantry-Darmon C."/>
            <person name="Lopez-Roques C."/>
            <person name="Bouchez O."/>
            <person name="Berard A."/>
            <person name="Debelle F."/>
            <person name="Munos S."/>
            <person name="Bendahmane A."/>
            <person name="Berges H."/>
            <person name="Niebel A."/>
            <person name="Buitink J."/>
            <person name="Frugier F."/>
            <person name="Benhamed M."/>
            <person name="Crespi M."/>
            <person name="Gouzy J."/>
            <person name="Gamas P."/>
        </authorList>
    </citation>
    <scope>NUCLEOTIDE SEQUENCE [LARGE SCALE GENOMIC DNA]</scope>
    <source>
        <strain evidence="3">cv. Jemalong A17</strain>
    </source>
</reference>
<keyword evidence="1" id="KW-0812">Transmembrane</keyword>
<sequence>MKPILLMTHPINPPPRTLRNLLISITLLILISINNTINTFTMAILHPKNSIFLATINLTTPRILLIFLLIIIIILLVILIIILFLIITLRPFILLSIHLIQILQRLNQTKNPRSIILNPSNRTLIQIQRN</sequence>
<evidence type="ECO:0000313" key="3">
    <source>
        <dbReference type="Proteomes" id="UP000265566"/>
    </source>
</evidence>
<dbReference type="Proteomes" id="UP000265566">
    <property type="component" value="Chromosome 8"/>
</dbReference>
<evidence type="ECO:0000256" key="1">
    <source>
        <dbReference type="SAM" id="Phobius"/>
    </source>
</evidence>
<proteinExistence type="predicted"/>
<keyword evidence="1" id="KW-0472">Membrane</keyword>
<protein>
    <recommendedName>
        <fullName evidence="4">Transmembrane protein</fullName>
    </recommendedName>
</protein>
<dbReference type="EMBL" id="PSQE01000008">
    <property type="protein sequence ID" value="RHN42131.1"/>
    <property type="molecule type" value="Genomic_DNA"/>
</dbReference>